<keyword evidence="2" id="KW-1185">Reference proteome</keyword>
<evidence type="ECO:0000313" key="1">
    <source>
        <dbReference type="EMBL" id="MDQ0172563.1"/>
    </source>
</evidence>
<organism evidence="1 2">
    <name type="scientific">Paenibacillus tundrae</name>
    <dbReference type="NCBI Taxonomy" id="528187"/>
    <lineage>
        <taxon>Bacteria</taxon>
        <taxon>Bacillati</taxon>
        <taxon>Bacillota</taxon>
        <taxon>Bacilli</taxon>
        <taxon>Bacillales</taxon>
        <taxon>Paenibacillaceae</taxon>
        <taxon>Paenibacillus</taxon>
    </lineage>
</organism>
<protein>
    <submittedName>
        <fullName evidence="1">Uncharacterized protein</fullName>
    </submittedName>
</protein>
<accession>A0ABT9WH86</accession>
<proteinExistence type="predicted"/>
<comment type="caution">
    <text evidence="1">The sequence shown here is derived from an EMBL/GenBank/DDBJ whole genome shotgun (WGS) entry which is preliminary data.</text>
</comment>
<name>A0ABT9WH86_9BACL</name>
<evidence type="ECO:0000313" key="2">
    <source>
        <dbReference type="Proteomes" id="UP001233836"/>
    </source>
</evidence>
<gene>
    <name evidence="1" type="ORF">J2T19_004053</name>
</gene>
<sequence length="37" mass="4488">MWNHLIQLKLEKEVEIATNSDYNKNVETFQYAVYKLN</sequence>
<dbReference type="Proteomes" id="UP001233836">
    <property type="component" value="Unassembled WGS sequence"/>
</dbReference>
<dbReference type="EMBL" id="JAUSTI010000012">
    <property type="protein sequence ID" value="MDQ0172563.1"/>
    <property type="molecule type" value="Genomic_DNA"/>
</dbReference>
<reference evidence="1 2" key="1">
    <citation type="submission" date="2023-07" db="EMBL/GenBank/DDBJ databases">
        <title>Sorghum-associated microbial communities from plants grown in Nebraska, USA.</title>
        <authorList>
            <person name="Schachtman D."/>
        </authorList>
    </citation>
    <scope>NUCLEOTIDE SEQUENCE [LARGE SCALE GENOMIC DNA]</scope>
    <source>
        <strain evidence="1 2">DS1314</strain>
    </source>
</reference>